<dbReference type="EMBL" id="AZFX01000029">
    <property type="protein sequence ID" value="KRM11299.1"/>
    <property type="molecule type" value="Genomic_DNA"/>
</dbReference>
<proteinExistence type="predicted"/>
<evidence type="ECO:0000313" key="8">
    <source>
        <dbReference type="EMBL" id="KRM11299.1"/>
    </source>
</evidence>
<dbReference type="NCBIfam" id="TIGR00488">
    <property type="entry name" value="bis(5'-nucleosyl)-tetraphosphatase (symmetrical) YqeK"/>
    <property type="match status" value="1"/>
</dbReference>
<feature type="domain" description="HD" evidence="7">
    <location>
        <begin position="32"/>
        <end position="146"/>
    </location>
</feature>
<accession>A0A0R1W7R3</accession>
<dbReference type="InterPro" id="IPR005249">
    <property type="entry name" value="YqeK"/>
</dbReference>
<dbReference type="GO" id="GO:0000166">
    <property type="term" value="F:nucleotide binding"/>
    <property type="evidence" value="ECO:0007669"/>
    <property type="project" value="UniProtKB-KW"/>
</dbReference>
<dbReference type="GO" id="GO:0008803">
    <property type="term" value="F:bis(5'-nucleosyl)-tetraphosphatase (symmetrical) activity"/>
    <property type="evidence" value="ECO:0007669"/>
    <property type="project" value="UniProtKB-EC"/>
</dbReference>
<dbReference type="Proteomes" id="UP000051315">
    <property type="component" value="Unassembled WGS sequence"/>
</dbReference>
<sequence>MTDYDPELFSALVPMFHEELLTALSAHLSDYRYQHCLRVEKQAMRIAQEIGADVTRAGIAGLLHDYAKERTDEAFRVMITAQHLDAELLNYGNAIWHGVVGRYFVEQELGIHDAAILQAIGRHTVGDPHMTTLDKIVFVADYVEPGRHFPGVEAAREALANSLDQAVAVELQQTISHLVERHVKIYPTTFATYNELGTN</sequence>
<keyword evidence="9" id="KW-1185">Reference proteome</keyword>
<comment type="catalytic activity">
    <reaction evidence="6">
        <text>P(1),P(4)-bis(5'-adenosyl) tetraphosphate + H2O = 2 ADP + 2 H(+)</text>
        <dbReference type="Rhea" id="RHEA:24252"/>
        <dbReference type="ChEBI" id="CHEBI:15377"/>
        <dbReference type="ChEBI" id="CHEBI:15378"/>
        <dbReference type="ChEBI" id="CHEBI:58141"/>
        <dbReference type="ChEBI" id="CHEBI:456216"/>
        <dbReference type="EC" id="3.6.1.41"/>
    </reaction>
</comment>
<dbReference type="InterPro" id="IPR006674">
    <property type="entry name" value="HD_domain"/>
</dbReference>
<evidence type="ECO:0000256" key="6">
    <source>
        <dbReference type="ARBA" id="ARBA00049417"/>
    </source>
</evidence>
<dbReference type="SUPFAM" id="SSF109604">
    <property type="entry name" value="HD-domain/PDEase-like"/>
    <property type="match status" value="1"/>
</dbReference>
<reference evidence="8 9" key="1">
    <citation type="journal article" date="2015" name="Genome Announc.">
        <title>Expanding the biotechnology potential of lactobacilli through comparative genomics of 213 strains and associated genera.</title>
        <authorList>
            <person name="Sun Z."/>
            <person name="Harris H.M."/>
            <person name="McCann A."/>
            <person name="Guo C."/>
            <person name="Argimon S."/>
            <person name="Zhang W."/>
            <person name="Yang X."/>
            <person name="Jeffery I.B."/>
            <person name="Cooney J.C."/>
            <person name="Kagawa T.F."/>
            <person name="Liu W."/>
            <person name="Song Y."/>
            <person name="Salvetti E."/>
            <person name="Wrobel A."/>
            <person name="Rasinkangas P."/>
            <person name="Parkhill J."/>
            <person name="Rea M.C."/>
            <person name="O'Sullivan O."/>
            <person name="Ritari J."/>
            <person name="Douillard F.P."/>
            <person name="Paul Ross R."/>
            <person name="Yang R."/>
            <person name="Briner A.E."/>
            <person name="Felis G.E."/>
            <person name="de Vos W.M."/>
            <person name="Barrangou R."/>
            <person name="Klaenhammer T.R."/>
            <person name="Caufield P.W."/>
            <person name="Cui Y."/>
            <person name="Zhang H."/>
            <person name="O'Toole P.W."/>
        </authorList>
    </citation>
    <scope>NUCLEOTIDE SEQUENCE [LARGE SCALE GENOMIC DNA]</scope>
    <source>
        <strain evidence="8 9">DSM 17758</strain>
    </source>
</reference>
<name>A0A0R1W7R3_9LACO</name>
<dbReference type="PANTHER" id="PTHR35795">
    <property type="entry name" value="SLR1885 PROTEIN"/>
    <property type="match status" value="1"/>
</dbReference>
<evidence type="ECO:0000256" key="4">
    <source>
        <dbReference type="ARBA" id="ARBA00022801"/>
    </source>
</evidence>
<dbReference type="AlphaFoldDB" id="A0A0R1W7R3"/>
<dbReference type="SMART" id="SM00471">
    <property type="entry name" value="HDc"/>
    <property type="match status" value="1"/>
</dbReference>
<dbReference type="GO" id="GO:0046872">
    <property type="term" value="F:metal ion binding"/>
    <property type="evidence" value="ECO:0007669"/>
    <property type="project" value="UniProtKB-KW"/>
</dbReference>
<dbReference type="CDD" id="cd00077">
    <property type="entry name" value="HDc"/>
    <property type="match status" value="1"/>
</dbReference>
<dbReference type="PATRIC" id="fig|1423735.3.peg.1108"/>
<keyword evidence="3" id="KW-0547">Nucleotide-binding</keyword>
<dbReference type="PANTHER" id="PTHR35795:SF1">
    <property type="entry name" value="BIS(5'-NUCLEOSYL)-TETRAPHOSPHATASE, SYMMETRICAL"/>
    <property type="match status" value="1"/>
</dbReference>
<dbReference type="RefSeq" id="WP_057823788.1">
    <property type="nucleotide sequence ID" value="NZ_AZFX01000029.1"/>
</dbReference>
<dbReference type="STRING" id="1423735.FC15_GL001066"/>
<evidence type="ECO:0000313" key="9">
    <source>
        <dbReference type="Proteomes" id="UP000051315"/>
    </source>
</evidence>
<dbReference type="InterPro" id="IPR006675">
    <property type="entry name" value="HDIG_dom"/>
</dbReference>
<dbReference type="InterPro" id="IPR003607">
    <property type="entry name" value="HD/PDEase_dom"/>
</dbReference>
<evidence type="ECO:0000256" key="2">
    <source>
        <dbReference type="ARBA" id="ARBA00022723"/>
    </source>
</evidence>
<keyword evidence="4 8" id="KW-0378">Hydrolase</keyword>
<dbReference type="Gene3D" id="1.10.3210.10">
    <property type="entry name" value="Hypothetical protein af1432"/>
    <property type="match status" value="1"/>
</dbReference>
<gene>
    <name evidence="8" type="ORF">FC15_GL001066</name>
</gene>
<keyword evidence="2" id="KW-0479">Metal-binding</keyword>
<evidence type="ECO:0000256" key="3">
    <source>
        <dbReference type="ARBA" id="ARBA00022741"/>
    </source>
</evidence>
<keyword evidence="5" id="KW-0408">Iron</keyword>
<comment type="caution">
    <text evidence="8">The sequence shown here is derived from an EMBL/GenBank/DDBJ whole genome shotgun (WGS) entry which is preliminary data.</text>
</comment>
<evidence type="ECO:0000259" key="7">
    <source>
        <dbReference type="PROSITE" id="PS51831"/>
    </source>
</evidence>
<dbReference type="PROSITE" id="PS51831">
    <property type="entry name" value="HD"/>
    <property type="match status" value="1"/>
</dbReference>
<organism evidence="8 9">
    <name type="scientific">Lapidilactobacillus concavus DSM 17758</name>
    <dbReference type="NCBI Taxonomy" id="1423735"/>
    <lineage>
        <taxon>Bacteria</taxon>
        <taxon>Bacillati</taxon>
        <taxon>Bacillota</taxon>
        <taxon>Bacilli</taxon>
        <taxon>Lactobacillales</taxon>
        <taxon>Lactobacillaceae</taxon>
        <taxon>Lapidilactobacillus</taxon>
    </lineage>
</organism>
<dbReference type="InterPro" id="IPR051094">
    <property type="entry name" value="Diverse_Catalytic_Enzymes"/>
</dbReference>
<protein>
    <recommendedName>
        <fullName evidence="1">bis(5'-nucleosyl)-tetraphosphatase (symmetrical)</fullName>
        <ecNumber evidence="1">3.6.1.41</ecNumber>
    </recommendedName>
</protein>
<evidence type="ECO:0000256" key="5">
    <source>
        <dbReference type="ARBA" id="ARBA00023004"/>
    </source>
</evidence>
<dbReference type="NCBIfam" id="TIGR00277">
    <property type="entry name" value="HDIG"/>
    <property type="match status" value="1"/>
</dbReference>
<evidence type="ECO:0000256" key="1">
    <source>
        <dbReference type="ARBA" id="ARBA00012506"/>
    </source>
</evidence>
<dbReference type="EC" id="3.6.1.41" evidence="1"/>
<dbReference type="Pfam" id="PF01966">
    <property type="entry name" value="HD"/>
    <property type="match status" value="1"/>
</dbReference>
<dbReference type="OrthoDB" id="9782134at2"/>